<proteinExistence type="predicted"/>
<reference evidence="1 2" key="1">
    <citation type="journal article" date="2024" name="G3 (Bethesda)">
        <title>Genome assembly of Hibiscus sabdariffa L. provides insights into metabolisms of medicinal natural products.</title>
        <authorList>
            <person name="Kim T."/>
        </authorList>
    </citation>
    <scope>NUCLEOTIDE SEQUENCE [LARGE SCALE GENOMIC DNA]</scope>
    <source>
        <strain evidence="1">TK-2024</strain>
        <tissue evidence="1">Old leaves</tissue>
    </source>
</reference>
<protein>
    <submittedName>
        <fullName evidence="1">Uncharacterized protein</fullName>
    </submittedName>
</protein>
<evidence type="ECO:0000313" key="1">
    <source>
        <dbReference type="EMBL" id="KAK9017575.1"/>
    </source>
</evidence>
<accession>A0ABR2RX52</accession>
<sequence>MGENASSDTRCFSHRNIAEPSGVDCSNLELLMLPNKDQSFRVSNTLFLRHEDGTIDPTKAIELGVILASVVAKLCRLKELLVGYSFHRWDVEDASIPDAGIMPKEDKFLRKLERYKIIIGSIDRSLFA</sequence>
<dbReference type="EMBL" id="JBBPBN010000020">
    <property type="protein sequence ID" value="KAK9017575.1"/>
    <property type="molecule type" value="Genomic_DNA"/>
</dbReference>
<keyword evidence="2" id="KW-1185">Reference proteome</keyword>
<name>A0ABR2RX52_9ROSI</name>
<evidence type="ECO:0000313" key="2">
    <source>
        <dbReference type="Proteomes" id="UP001396334"/>
    </source>
</evidence>
<organism evidence="1 2">
    <name type="scientific">Hibiscus sabdariffa</name>
    <name type="common">roselle</name>
    <dbReference type="NCBI Taxonomy" id="183260"/>
    <lineage>
        <taxon>Eukaryota</taxon>
        <taxon>Viridiplantae</taxon>
        <taxon>Streptophyta</taxon>
        <taxon>Embryophyta</taxon>
        <taxon>Tracheophyta</taxon>
        <taxon>Spermatophyta</taxon>
        <taxon>Magnoliopsida</taxon>
        <taxon>eudicotyledons</taxon>
        <taxon>Gunneridae</taxon>
        <taxon>Pentapetalae</taxon>
        <taxon>rosids</taxon>
        <taxon>malvids</taxon>
        <taxon>Malvales</taxon>
        <taxon>Malvaceae</taxon>
        <taxon>Malvoideae</taxon>
        <taxon>Hibiscus</taxon>
    </lineage>
</organism>
<gene>
    <name evidence="1" type="ORF">V6N11_080053</name>
</gene>
<comment type="caution">
    <text evidence="1">The sequence shown here is derived from an EMBL/GenBank/DDBJ whole genome shotgun (WGS) entry which is preliminary data.</text>
</comment>
<dbReference type="Proteomes" id="UP001396334">
    <property type="component" value="Unassembled WGS sequence"/>
</dbReference>